<evidence type="ECO:0000313" key="1">
    <source>
        <dbReference type="EnsemblPlants" id="TuG1812G0300002200.01.T01"/>
    </source>
</evidence>
<dbReference type="Proteomes" id="UP000015106">
    <property type="component" value="Chromosome 3"/>
</dbReference>
<reference evidence="1" key="3">
    <citation type="submission" date="2022-06" db="UniProtKB">
        <authorList>
            <consortium name="EnsemblPlants"/>
        </authorList>
    </citation>
    <scope>IDENTIFICATION</scope>
</reference>
<proteinExistence type="predicted"/>
<dbReference type="Gramene" id="TuG1812G0300002200.01.T01">
    <property type="protein sequence ID" value="TuG1812G0300002200.01.T01"/>
    <property type="gene ID" value="TuG1812G0300002200.01"/>
</dbReference>
<dbReference type="EnsemblPlants" id="TuG1812G0300002200.01.T01">
    <property type="protein sequence ID" value="TuG1812G0300002200.01.T01"/>
    <property type="gene ID" value="TuG1812G0300002200.01"/>
</dbReference>
<sequence>MQRRYMPGFLRMKNTPTITNLKASCLRMMLDVLLQTLELPAAEYRSKACDGGRVCVTVFFHTPTSYVEDHGSRMAIPGVQCIDHAMSEDTTPMEAIGYIKCMVKTELRDYN</sequence>
<keyword evidence="2" id="KW-1185">Reference proteome</keyword>
<evidence type="ECO:0000313" key="2">
    <source>
        <dbReference type="Proteomes" id="UP000015106"/>
    </source>
</evidence>
<name>A0A8R7TVJ9_TRIUA</name>
<protein>
    <submittedName>
        <fullName evidence="1">Uncharacterized protein</fullName>
    </submittedName>
</protein>
<dbReference type="AlphaFoldDB" id="A0A8R7TVJ9"/>
<accession>A0A8R7TVJ9</accession>
<organism evidence="1 2">
    <name type="scientific">Triticum urartu</name>
    <name type="common">Red wild einkorn</name>
    <name type="synonym">Crithodium urartu</name>
    <dbReference type="NCBI Taxonomy" id="4572"/>
    <lineage>
        <taxon>Eukaryota</taxon>
        <taxon>Viridiplantae</taxon>
        <taxon>Streptophyta</taxon>
        <taxon>Embryophyta</taxon>
        <taxon>Tracheophyta</taxon>
        <taxon>Spermatophyta</taxon>
        <taxon>Magnoliopsida</taxon>
        <taxon>Liliopsida</taxon>
        <taxon>Poales</taxon>
        <taxon>Poaceae</taxon>
        <taxon>BOP clade</taxon>
        <taxon>Pooideae</taxon>
        <taxon>Triticodae</taxon>
        <taxon>Triticeae</taxon>
        <taxon>Triticinae</taxon>
        <taxon>Triticum</taxon>
    </lineage>
</organism>
<reference evidence="2" key="1">
    <citation type="journal article" date="2013" name="Nature">
        <title>Draft genome of the wheat A-genome progenitor Triticum urartu.</title>
        <authorList>
            <person name="Ling H.Q."/>
            <person name="Zhao S."/>
            <person name="Liu D."/>
            <person name="Wang J."/>
            <person name="Sun H."/>
            <person name="Zhang C."/>
            <person name="Fan H."/>
            <person name="Li D."/>
            <person name="Dong L."/>
            <person name="Tao Y."/>
            <person name="Gao C."/>
            <person name="Wu H."/>
            <person name="Li Y."/>
            <person name="Cui Y."/>
            <person name="Guo X."/>
            <person name="Zheng S."/>
            <person name="Wang B."/>
            <person name="Yu K."/>
            <person name="Liang Q."/>
            <person name="Yang W."/>
            <person name="Lou X."/>
            <person name="Chen J."/>
            <person name="Feng M."/>
            <person name="Jian J."/>
            <person name="Zhang X."/>
            <person name="Luo G."/>
            <person name="Jiang Y."/>
            <person name="Liu J."/>
            <person name="Wang Z."/>
            <person name="Sha Y."/>
            <person name="Zhang B."/>
            <person name="Wu H."/>
            <person name="Tang D."/>
            <person name="Shen Q."/>
            <person name="Xue P."/>
            <person name="Zou S."/>
            <person name="Wang X."/>
            <person name="Liu X."/>
            <person name="Wang F."/>
            <person name="Yang Y."/>
            <person name="An X."/>
            <person name="Dong Z."/>
            <person name="Zhang K."/>
            <person name="Zhang X."/>
            <person name="Luo M.C."/>
            <person name="Dvorak J."/>
            <person name="Tong Y."/>
            <person name="Wang J."/>
            <person name="Yang H."/>
            <person name="Li Z."/>
            <person name="Wang D."/>
            <person name="Zhang A."/>
            <person name="Wang J."/>
        </authorList>
    </citation>
    <scope>NUCLEOTIDE SEQUENCE</scope>
    <source>
        <strain evidence="2">cv. G1812</strain>
    </source>
</reference>
<reference evidence="1" key="2">
    <citation type="submission" date="2018-03" db="EMBL/GenBank/DDBJ databases">
        <title>The Triticum urartu genome reveals the dynamic nature of wheat genome evolution.</title>
        <authorList>
            <person name="Ling H."/>
            <person name="Ma B."/>
            <person name="Shi X."/>
            <person name="Liu H."/>
            <person name="Dong L."/>
            <person name="Sun H."/>
            <person name="Cao Y."/>
            <person name="Gao Q."/>
            <person name="Zheng S."/>
            <person name="Li Y."/>
            <person name="Yu Y."/>
            <person name="Du H."/>
            <person name="Qi M."/>
            <person name="Li Y."/>
            <person name="Yu H."/>
            <person name="Cui Y."/>
            <person name="Wang N."/>
            <person name="Chen C."/>
            <person name="Wu H."/>
            <person name="Zhao Y."/>
            <person name="Zhang J."/>
            <person name="Li Y."/>
            <person name="Zhou W."/>
            <person name="Zhang B."/>
            <person name="Hu W."/>
            <person name="Eijk M."/>
            <person name="Tang J."/>
            <person name="Witsenboer H."/>
            <person name="Zhao S."/>
            <person name="Li Z."/>
            <person name="Zhang A."/>
            <person name="Wang D."/>
            <person name="Liang C."/>
        </authorList>
    </citation>
    <scope>NUCLEOTIDE SEQUENCE [LARGE SCALE GENOMIC DNA]</scope>
    <source>
        <strain evidence="1">cv. G1812</strain>
    </source>
</reference>